<gene>
    <name evidence="7" type="ORF">PA27867_0163</name>
</gene>
<name>A0A1B1BEW8_9MICO</name>
<dbReference type="InterPro" id="IPR036388">
    <property type="entry name" value="WH-like_DNA-bd_sf"/>
</dbReference>
<dbReference type="EMBL" id="CP016282">
    <property type="protein sequence ID" value="ANP71138.1"/>
    <property type="molecule type" value="Genomic_DNA"/>
</dbReference>
<dbReference type="STRING" id="670052.PA27867_0163"/>
<keyword evidence="8" id="KW-1185">Reference proteome</keyword>
<reference evidence="7 8" key="1">
    <citation type="submission" date="2016-06" db="EMBL/GenBank/DDBJ databases">
        <title>Genome sequencing of Cryobacterium arcticum PAMC 27867.</title>
        <authorList>
            <person name="Lee J."/>
            <person name="Kim O.-S."/>
        </authorList>
    </citation>
    <scope>NUCLEOTIDE SEQUENCE [LARGE SCALE GENOMIC DNA]</scope>
    <source>
        <strain evidence="7 8">PAMC 27867</strain>
    </source>
</reference>
<dbReference type="Proteomes" id="UP000092582">
    <property type="component" value="Chromosome 1"/>
</dbReference>
<dbReference type="AlphaFoldDB" id="A0A1B1BEW8"/>
<dbReference type="GO" id="GO:0032993">
    <property type="term" value="C:protein-DNA complex"/>
    <property type="evidence" value="ECO:0007669"/>
    <property type="project" value="TreeGrafter"/>
</dbReference>
<dbReference type="PROSITE" id="PS50931">
    <property type="entry name" value="HTH_LYSR"/>
    <property type="match status" value="1"/>
</dbReference>
<comment type="similarity">
    <text evidence="1">Belongs to the LysR transcriptional regulatory family.</text>
</comment>
<accession>A0A1B1BEW8</accession>
<dbReference type="InterPro" id="IPR000847">
    <property type="entry name" value="LysR_HTH_N"/>
</dbReference>
<dbReference type="Pfam" id="PF00126">
    <property type="entry name" value="HTH_1"/>
    <property type="match status" value="1"/>
</dbReference>
<sequence length="123" mass="12533">MPVDTTLLRRFVAVAEELDIARAAKNLNVSRTTLMKSVASLEAELGVPLFEPAADNPFLTEAGIALLAESKGLLAHMPPAGGPSQGSGNSSGSGGGKAKASKGRGRAPAVKGQSAPGKRRQSR</sequence>
<evidence type="ECO:0000259" key="6">
    <source>
        <dbReference type="PROSITE" id="PS50931"/>
    </source>
</evidence>
<feature type="compositionally biased region" description="Gly residues" evidence="5">
    <location>
        <begin position="83"/>
        <end position="97"/>
    </location>
</feature>
<dbReference type="SUPFAM" id="SSF46785">
    <property type="entry name" value="Winged helix' DNA-binding domain"/>
    <property type="match status" value="1"/>
</dbReference>
<keyword evidence="4" id="KW-0804">Transcription</keyword>
<dbReference type="InterPro" id="IPR036390">
    <property type="entry name" value="WH_DNA-bd_sf"/>
</dbReference>
<evidence type="ECO:0000256" key="4">
    <source>
        <dbReference type="ARBA" id="ARBA00023163"/>
    </source>
</evidence>
<evidence type="ECO:0000313" key="7">
    <source>
        <dbReference type="EMBL" id="ANP71138.1"/>
    </source>
</evidence>
<evidence type="ECO:0000256" key="2">
    <source>
        <dbReference type="ARBA" id="ARBA00023015"/>
    </source>
</evidence>
<evidence type="ECO:0000256" key="3">
    <source>
        <dbReference type="ARBA" id="ARBA00023125"/>
    </source>
</evidence>
<dbReference type="Gene3D" id="1.10.10.10">
    <property type="entry name" value="Winged helix-like DNA-binding domain superfamily/Winged helix DNA-binding domain"/>
    <property type="match status" value="1"/>
</dbReference>
<feature type="region of interest" description="Disordered" evidence="5">
    <location>
        <begin position="74"/>
        <end position="123"/>
    </location>
</feature>
<dbReference type="GO" id="GO:0003700">
    <property type="term" value="F:DNA-binding transcription factor activity"/>
    <property type="evidence" value="ECO:0007669"/>
    <property type="project" value="InterPro"/>
</dbReference>
<proteinExistence type="inferred from homology"/>
<feature type="domain" description="HTH lysR-type" evidence="6">
    <location>
        <begin position="3"/>
        <end position="60"/>
    </location>
</feature>
<keyword evidence="2" id="KW-0805">Transcription regulation</keyword>
<organism evidence="7 8">
    <name type="scientific">Cryobacterium arcticum</name>
    <dbReference type="NCBI Taxonomy" id="670052"/>
    <lineage>
        <taxon>Bacteria</taxon>
        <taxon>Bacillati</taxon>
        <taxon>Actinomycetota</taxon>
        <taxon>Actinomycetes</taxon>
        <taxon>Micrococcales</taxon>
        <taxon>Microbacteriaceae</taxon>
        <taxon>Cryobacterium</taxon>
    </lineage>
</organism>
<evidence type="ECO:0000313" key="8">
    <source>
        <dbReference type="Proteomes" id="UP000092582"/>
    </source>
</evidence>
<protein>
    <submittedName>
        <fullName evidence="7">LysR family transcriptional regulator</fullName>
    </submittedName>
</protein>
<evidence type="ECO:0000256" key="5">
    <source>
        <dbReference type="SAM" id="MobiDB-lite"/>
    </source>
</evidence>
<dbReference type="KEGG" id="cart:PA27867_0163"/>
<dbReference type="PANTHER" id="PTHR30346">
    <property type="entry name" value="TRANSCRIPTIONAL DUAL REGULATOR HCAR-RELATED"/>
    <property type="match status" value="1"/>
</dbReference>
<evidence type="ECO:0000256" key="1">
    <source>
        <dbReference type="ARBA" id="ARBA00009437"/>
    </source>
</evidence>
<dbReference type="PANTHER" id="PTHR30346:SF0">
    <property type="entry name" value="HCA OPERON TRANSCRIPTIONAL ACTIVATOR HCAR"/>
    <property type="match status" value="1"/>
</dbReference>
<keyword evidence="3" id="KW-0238">DNA-binding</keyword>
<dbReference type="GO" id="GO:0003677">
    <property type="term" value="F:DNA binding"/>
    <property type="evidence" value="ECO:0007669"/>
    <property type="project" value="UniProtKB-KW"/>
</dbReference>